<proteinExistence type="predicted"/>
<comment type="caution">
    <text evidence="2">The sequence shown here is derived from an EMBL/GenBank/DDBJ whole genome shotgun (WGS) entry which is preliminary data.</text>
</comment>
<dbReference type="EMBL" id="JBGFUD010012713">
    <property type="protein sequence ID" value="MFH4983534.1"/>
    <property type="molecule type" value="Genomic_DNA"/>
</dbReference>
<evidence type="ECO:0000313" key="2">
    <source>
        <dbReference type="EMBL" id="MFH4983534.1"/>
    </source>
</evidence>
<sequence>MNGAVIFLLVLHITNAQYRECDEIPAFVFDKAVERVAFDLASAATNEKLSDVIASLFDTEDQFADGTPVKLFLCIMRRVVDDGYLKIWKEAAVYDAQSVDDAFVIMDIEQCFEQCAIMQEDMNFMEEEEGESAAEVIEAECLKRNPKEKLLRVLFRLEKEKMISILRRSHIIKVDDYLKYMLRQSQLCLNVTEWCYNVMGKPEASLYYIRNKYQRIVAQVQNLQNLVSTVTEAEFYNFYQLEMTVTP</sequence>
<dbReference type="AlphaFoldDB" id="A0ABD6EU84"/>
<feature type="signal peptide" evidence="1">
    <location>
        <begin position="1"/>
        <end position="16"/>
    </location>
</feature>
<reference evidence="2 3" key="1">
    <citation type="submission" date="2024-08" db="EMBL/GenBank/DDBJ databases">
        <title>Gnathostoma spinigerum genome.</title>
        <authorList>
            <person name="Gonzalez-Bertolin B."/>
            <person name="Monzon S."/>
            <person name="Zaballos A."/>
            <person name="Jimenez P."/>
            <person name="Dekumyoy P."/>
            <person name="Varona S."/>
            <person name="Cuesta I."/>
            <person name="Sumanam S."/>
            <person name="Adisakwattana P."/>
            <person name="Gasser R.B."/>
            <person name="Hernandez-Gonzalez A."/>
            <person name="Young N.D."/>
            <person name="Perteguer M.J."/>
        </authorList>
    </citation>
    <scope>NUCLEOTIDE SEQUENCE [LARGE SCALE GENOMIC DNA]</scope>
    <source>
        <strain evidence="2">AL3</strain>
        <tissue evidence="2">Liver</tissue>
    </source>
</reference>
<accession>A0ABD6EU84</accession>
<evidence type="ECO:0000313" key="3">
    <source>
        <dbReference type="Proteomes" id="UP001608902"/>
    </source>
</evidence>
<name>A0ABD6EU84_9BILA</name>
<evidence type="ECO:0000256" key="1">
    <source>
        <dbReference type="SAM" id="SignalP"/>
    </source>
</evidence>
<keyword evidence="1" id="KW-0732">Signal</keyword>
<keyword evidence="3" id="KW-1185">Reference proteome</keyword>
<feature type="chain" id="PRO_5044753673" evidence="1">
    <location>
        <begin position="17"/>
        <end position="247"/>
    </location>
</feature>
<protein>
    <submittedName>
        <fullName evidence="2">Uncharacterized protein</fullName>
    </submittedName>
</protein>
<organism evidence="2 3">
    <name type="scientific">Gnathostoma spinigerum</name>
    <dbReference type="NCBI Taxonomy" id="75299"/>
    <lineage>
        <taxon>Eukaryota</taxon>
        <taxon>Metazoa</taxon>
        <taxon>Ecdysozoa</taxon>
        <taxon>Nematoda</taxon>
        <taxon>Chromadorea</taxon>
        <taxon>Rhabditida</taxon>
        <taxon>Spirurina</taxon>
        <taxon>Gnathostomatomorpha</taxon>
        <taxon>Gnathostomatoidea</taxon>
        <taxon>Gnathostomatidae</taxon>
        <taxon>Gnathostoma</taxon>
    </lineage>
</organism>
<dbReference type="Proteomes" id="UP001608902">
    <property type="component" value="Unassembled WGS sequence"/>
</dbReference>
<gene>
    <name evidence="2" type="ORF">AB6A40_010243</name>
</gene>